<feature type="transmembrane region" description="Helical" evidence="1">
    <location>
        <begin position="6"/>
        <end position="24"/>
    </location>
</feature>
<evidence type="ECO:0000256" key="1">
    <source>
        <dbReference type="SAM" id="Phobius"/>
    </source>
</evidence>
<organism evidence="2">
    <name type="scientific">Anopheles coluzzii</name>
    <name type="common">African malaria mosquito</name>
    <dbReference type="NCBI Taxonomy" id="1518534"/>
    <lineage>
        <taxon>Eukaryota</taxon>
        <taxon>Metazoa</taxon>
        <taxon>Ecdysozoa</taxon>
        <taxon>Arthropoda</taxon>
        <taxon>Hexapoda</taxon>
        <taxon>Insecta</taxon>
        <taxon>Pterygota</taxon>
        <taxon>Neoptera</taxon>
        <taxon>Endopterygota</taxon>
        <taxon>Diptera</taxon>
        <taxon>Nematocera</taxon>
        <taxon>Culicoidea</taxon>
        <taxon>Culicidae</taxon>
        <taxon>Anophelinae</taxon>
        <taxon>Anopheles</taxon>
    </lineage>
</organism>
<name>A0A8W7P1S4_ANOCL</name>
<keyword evidence="1" id="KW-0812">Transmembrane</keyword>
<evidence type="ECO:0000313" key="2">
    <source>
        <dbReference type="EnsemblMetazoa" id="ACOM023465-PA.1"/>
    </source>
</evidence>
<keyword evidence="1" id="KW-1133">Transmembrane helix</keyword>
<reference evidence="2" key="1">
    <citation type="submission" date="2022-08" db="UniProtKB">
        <authorList>
            <consortium name="EnsemblMetazoa"/>
        </authorList>
    </citation>
    <scope>IDENTIFICATION</scope>
</reference>
<dbReference type="AlphaFoldDB" id="A0A8W7P1S4"/>
<accession>A0A8W7P1S4</accession>
<keyword evidence="1" id="KW-0472">Membrane</keyword>
<dbReference type="Proteomes" id="UP000075882">
    <property type="component" value="Unassembled WGS sequence"/>
</dbReference>
<sequence length="106" mass="11597">MDSVAAAASATTIIISVGFVRFYLQLCLIRCYALRENFCSHKDGNNGRRLTASAMAIIRLTTDVGLFGFPPRTGKIGNMSPASEASVKQRRQTFSRCMFSCPPDIT</sequence>
<dbReference type="EnsemblMetazoa" id="ACOM023465-RA">
    <property type="protein sequence ID" value="ACOM023465-PA.1"/>
    <property type="gene ID" value="ACOM023465"/>
</dbReference>
<protein>
    <submittedName>
        <fullName evidence="2">Uncharacterized protein</fullName>
    </submittedName>
</protein>
<proteinExistence type="predicted"/>